<name>A0AC60VW62_9ARCH</name>
<dbReference type="EMBL" id="JACEMZ010000001">
    <property type="protein sequence ID" value="MBA4451637.1"/>
    <property type="molecule type" value="Genomic_DNA"/>
</dbReference>
<dbReference type="Proteomes" id="UP000559653">
    <property type="component" value="Unassembled WGS sequence"/>
</dbReference>
<comment type="caution">
    <text evidence="1">The sequence shown here is derived from an EMBL/GenBank/DDBJ whole genome shotgun (WGS) entry which is preliminary data.</text>
</comment>
<gene>
    <name evidence="1" type="ORF">H2B03_00440</name>
</gene>
<sequence length="336" mass="38207">MKKAIYRILYIWTIIFSIGLISLFSTAYAEDYIIDIPYGAFNPELNTPAEVWYSPPVISITVGDSITWYNDDKEGHTVTSGEGSGRFGWMSDNFGTPDGYFDSDRFMPGESWSFTFDESGTFPYYCTIHPWMEGVVIVETEIPDYPHDATGQKLEFPLLQYTPDRKIEVNLSWDPPVIKTHEKIQFVYQFYDPSTNSNLANMKYDFIVFQNGKEIFRDSGLNQIGGDYRNFVFDESGSIIVRIEGVQTSSILAEESVTVSGNVQTKAQRSVDFTGVVYDNPERTTHEAYHVKPAQRLTFYYEMAMAIILIPAAMFIGIIIWLKRSPKIPEGKSSAV</sequence>
<evidence type="ECO:0000313" key="2">
    <source>
        <dbReference type="Proteomes" id="UP000559653"/>
    </source>
</evidence>
<reference evidence="1 2" key="1">
    <citation type="journal article" date="2020" name="Appl. Environ. Microbiol.">
        <title>Genomic Characteristics of a Novel Species of Ammonia-Oxidizing Archaea from the Jiulong River Estuary.</title>
        <authorList>
            <person name="Zou D."/>
            <person name="Wan R."/>
            <person name="Han L."/>
            <person name="Xu M.N."/>
            <person name="Liu Y."/>
            <person name="Liu H."/>
            <person name="Kao S.J."/>
            <person name="Li M."/>
        </authorList>
    </citation>
    <scope>NUCLEOTIDE SEQUENCE [LARGE SCALE GENOMIC DNA]</scope>
    <source>
        <strain evidence="1">W1bin1</strain>
    </source>
</reference>
<accession>A0AC60VW62</accession>
<evidence type="ECO:0000313" key="1">
    <source>
        <dbReference type="EMBL" id="MBA4451637.1"/>
    </source>
</evidence>
<protein>
    <submittedName>
        <fullName evidence="1">Uncharacterized protein</fullName>
    </submittedName>
</protein>
<proteinExistence type="predicted"/>
<organism evidence="1 2">
    <name type="scientific">Candidatus Nitrosomaritimum aestuariumsis</name>
    <dbReference type="NCBI Taxonomy" id="3342354"/>
    <lineage>
        <taxon>Archaea</taxon>
        <taxon>Nitrososphaerota</taxon>
        <taxon>Nitrososphaeria</taxon>
        <taxon>Nitrosopumilales</taxon>
        <taxon>Nitrosopumilaceae</taxon>
        <taxon>Candidatus Nitrosomaritimum</taxon>
    </lineage>
</organism>